<proteinExistence type="predicted"/>
<evidence type="ECO:0008006" key="6">
    <source>
        <dbReference type="Google" id="ProtNLM"/>
    </source>
</evidence>
<evidence type="ECO:0000256" key="1">
    <source>
        <dbReference type="ARBA" id="ARBA00022679"/>
    </source>
</evidence>
<keyword evidence="5" id="KW-1185">Reference proteome</keyword>
<evidence type="ECO:0000256" key="2">
    <source>
        <dbReference type="SAM" id="MobiDB-lite"/>
    </source>
</evidence>
<keyword evidence="3" id="KW-0472">Membrane</keyword>
<dbReference type="SUPFAM" id="SSF54680">
    <property type="entry name" value="Pyrimidine nucleoside phosphorylase C-terminal domain"/>
    <property type="match status" value="1"/>
</dbReference>
<evidence type="ECO:0000313" key="4">
    <source>
        <dbReference type="EMBL" id="GAA5517944.1"/>
    </source>
</evidence>
<feature type="region of interest" description="Disordered" evidence="2">
    <location>
        <begin position="368"/>
        <end position="390"/>
    </location>
</feature>
<comment type="caution">
    <text evidence="4">The sequence shown here is derived from an EMBL/GenBank/DDBJ whole genome shotgun (WGS) entry which is preliminary data.</text>
</comment>
<dbReference type="InterPro" id="IPR018723">
    <property type="entry name" value="DUF2254_membrane"/>
</dbReference>
<evidence type="ECO:0000313" key="5">
    <source>
        <dbReference type="Proteomes" id="UP001426770"/>
    </source>
</evidence>
<feature type="transmembrane region" description="Helical" evidence="3">
    <location>
        <begin position="128"/>
        <end position="148"/>
    </location>
</feature>
<protein>
    <recommendedName>
        <fullName evidence="6">DUF2254 domain-containing protein</fullName>
    </recommendedName>
</protein>
<feature type="transmembrane region" description="Helical" evidence="3">
    <location>
        <begin position="54"/>
        <end position="77"/>
    </location>
</feature>
<gene>
    <name evidence="4" type="ORF">Lsed01_00361</name>
</gene>
<keyword evidence="3" id="KW-1133">Transmembrane helix</keyword>
<evidence type="ECO:0000256" key="3">
    <source>
        <dbReference type="SAM" id="Phobius"/>
    </source>
</evidence>
<feature type="compositionally biased region" description="Basic and acidic residues" evidence="2">
    <location>
        <begin position="373"/>
        <end position="390"/>
    </location>
</feature>
<dbReference type="EMBL" id="BAABRR010000001">
    <property type="protein sequence ID" value="GAA5517944.1"/>
    <property type="molecule type" value="Genomic_DNA"/>
</dbReference>
<feature type="transmembrane region" description="Helical" evidence="3">
    <location>
        <begin position="98"/>
        <end position="116"/>
    </location>
</feature>
<dbReference type="Pfam" id="PF10011">
    <property type="entry name" value="DUF2254"/>
    <property type="match status" value="1"/>
</dbReference>
<reference evidence="4 5" key="1">
    <citation type="submission" date="2024-02" db="EMBL/GenBank/DDBJ databases">
        <title>Lysinimicrobium sediminis NBRC 112286.</title>
        <authorList>
            <person name="Ichikawa N."/>
            <person name="Katano-Makiyama Y."/>
            <person name="Hidaka K."/>
        </authorList>
    </citation>
    <scope>NUCLEOTIDE SEQUENCE [LARGE SCALE GENOMIC DNA]</scope>
    <source>
        <strain evidence="4 5">NBRC 112286</strain>
    </source>
</reference>
<dbReference type="Proteomes" id="UP001426770">
    <property type="component" value="Unassembled WGS sequence"/>
</dbReference>
<sequence>MLIARSTRRIGLRLVAFALGAVALALLAGAASSWVPSSVEVDLGQDSVQTLLEILATSMLAVTTFSLTAMISAYASAAAASTPRATQLLVEDQTSQRALSTFLGAFVFSVVGIAALSTEYYGEQGRVLMYAGTLLVIGIVVVTLLRWIHHLVTFGRMADVLDRVEDAARDAACAAMRDPHLGAAAPVTVPHSAWTVHAAATGIVTALDVAALERAAASHDAVIHLLLRPGAAVGRGEPLARVEGADQDALADAIRSAVLIERHRTYEQDPRLGLVALAEIGSRALSPAVNDPGTAIEALNAIHRTVAAILETAPDAAPPTECRVHVPAVLFADLLEDALRPLARDGAGTIEVGLRLQKVVGALAANADEPEASDLREASRRAERRALDALTDPRDRAVIESAARAARGEAPA</sequence>
<name>A0ABP9WDN3_9MICO</name>
<dbReference type="InterPro" id="IPR036566">
    <property type="entry name" value="PYNP-like_C_sf"/>
</dbReference>
<keyword evidence="3" id="KW-0812">Transmembrane</keyword>
<accession>A0ABP9WDN3</accession>
<organism evidence="4 5">
    <name type="scientific">Demequina sediminis</name>
    <dbReference type="NCBI Taxonomy" id="1930058"/>
    <lineage>
        <taxon>Bacteria</taxon>
        <taxon>Bacillati</taxon>
        <taxon>Actinomycetota</taxon>
        <taxon>Actinomycetes</taxon>
        <taxon>Micrococcales</taxon>
        <taxon>Demequinaceae</taxon>
        <taxon>Demequina</taxon>
    </lineage>
</organism>
<keyword evidence="1" id="KW-0808">Transferase</keyword>